<feature type="non-terminal residue" evidence="2">
    <location>
        <position position="94"/>
    </location>
</feature>
<comment type="caution">
    <text evidence="2">The sequence shown here is derived from an EMBL/GenBank/DDBJ whole genome shotgun (WGS) entry which is preliminary data.</text>
</comment>
<name>A0ABD0M050_9CAEN</name>
<dbReference type="AlphaFoldDB" id="A0ABD0M050"/>
<dbReference type="Proteomes" id="UP001519460">
    <property type="component" value="Unassembled WGS sequence"/>
</dbReference>
<protein>
    <submittedName>
        <fullName evidence="2">Uncharacterized protein</fullName>
    </submittedName>
</protein>
<sequence>FAEQDAAFLKIHCDTGRRINTSLTGLCPFVIHPPEFTFLTGTTPRWTGFPGPTQRSRDLSNLEPPSHRGYDVLLPVTRFTFGRRNGTQTPVTTP</sequence>
<evidence type="ECO:0000256" key="1">
    <source>
        <dbReference type="SAM" id="MobiDB-lite"/>
    </source>
</evidence>
<evidence type="ECO:0000313" key="3">
    <source>
        <dbReference type="Proteomes" id="UP001519460"/>
    </source>
</evidence>
<feature type="compositionally biased region" description="Basic and acidic residues" evidence="1">
    <location>
        <begin position="55"/>
        <end position="64"/>
    </location>
</feature>
<keyword evidence="3" id="KW-1185">Reference proteome</keyword>
<dbReference type="EMBL" id="JACVVK020000014">
    <property type="protein sequence ID" value="KAK7504663.1"/>
    <property type="molecule type" value="Genomic_DNA"/>
</dbReference>
<gene>
    <name evidence="2" type="ORF">BaRGS_00004149</name>
</gene>
<evidence type="ECO:0000313" key="2">
    <source>
        <dbReference type="EMBL" id="KAK7504663.1"/>
    </source>
</evidence>
<organism evidence="2 3">
    <name type="scientific">Batillaria attramentaria</name>
    <dbReference type="NCBI Taxonomy" id="370345"/>
    <lineage>
        <taxon>Eukaryota</taxon>
        <taxon>Metazoa</taxon>
        <taxon>Spiralia</taxon>
        <taxon>Lophotrochozoa</taxon>
        <taxon>Mollusca</taxon>
        <taxon>Gastropoda</taxon>
        <taxon>Caenogastropoda</taxon>
        <taxon>Sorbeoconcha</taxon>
        <taxon>Cerithioidea</taxon>
        <taxon>Batillariidae</taxon>
        <taxon>Batillaria</taxon>
    </lineage>
</organism>
<accession>A0ABD0M050</accession>
<feature type="non-terminal residue" evidence="2">
    <location>
        <position position="1"/>
    </location>
</feature>
<feature type="region of interest" description="Disordered" evidence="1">
    <location>
        <begin position="43"/>
        <end position="64"/>
    </location>
</feature>
<proteinExistence type="predicted"/>
<reference evidence="2 3" key="1">
    <citation type="journal article" date="2023" name="Sci. Data">
        <title>Genome assembly of the Korean intertidal mud-creeper Batillaria attramentaria.</title>
        <authorList>
            <person name="Patra A.K."/>
            <person name="Ho P.T."/>
            <person name="Jun S."/>
            <person name="Lee S.J."/>
            <person name="Kim Y."/>
            <person name="Won Y.J."/>
        </authorList>
    </citation>
    <scope>NUCLEOTIDE SEQUENCE [LARGE SCALE GENOMIC DNA]</scope>
    <source>
        <strain evidence="2">Wonlab-2016</strain>
    </source>
</reference>